<reference evidence="1 2" key="1">
    <citation type="submission" date="2024-02" db="EMBL/GenBank/DDBJ databases">
        <authorList>
            <person name="Nijsse B."/>
            <person name="Sprong H."/>
        </authorList>
    </citation>
    <scope>NUCLEOTIDE SEQUENCE [LARGE SCALE GENOMIC DNA]</scope>
    <source>
        <strain evidence="1">OB144</strain>
    </source>
</reference>
<protein>
    <submittedName>
        <fullName evidence="1">HI0074 family nucleotidyltransferase substrate-binding subunit</fullName>
    </submittedName>
</protein>
<dbReference type="Proteomes" id="UP001642485">
    <property type="component" value="Chromosome"/>
</dbReference>
<organism evidence="1 2">
    <name type="scientific">Rickettsia helvetica</name>
    <dbReference type="NCBI Taxonomy" id="35789"/>
    <lineage>
        <taxon>Bacteria</taxon>
        <taxon>Pseudomonadati</taxon>
        <taxon>Pseudomonadota</taxon>
        <taxon>Alphaproteobacteria</taxon>
        <taxon>Rickettsiales</taxon>
        <taxon>Rickettsiaceae</taxon>
        <taxon>Rickettsieae</taxon>
        <taxon>Rickettsia</taxon>
        <taxon>spotted fever group</taxon>
    </lineage>
</organism>
<accession>A0ABM9NBV5</accession>
<dbReference type="NCBIfam" id="TIGR01987">
    <property type="entry name" value="HI0074"/>
    <property type="match status" value="1"/>
</dbReference>
<gene>
    <name evidence="1" type="ORF">OB144RH_04355</name>
</gene>
<dbReference type="Pfam" id="PF08780">
    <property type="entry name" value="NTase_sub_bind"/>
    <property type="match status" value="1"/>
</dbReference>
<dbReference type="InterPro" id="IPR010235">
    <property type="entry name" value="HepT"/>
</dbReference>
<dbReference type="EMBL" id="OZ018776">
    <property type="protein sequence ID" value="CAK9121001.1"/>
    <property type="molecule type" value="Genomic_DNA"/>
</dbReference>
<dbReference type="SUPFAM" id="SSF81593">
    <property type="entry name" value="Nucleotidyltransferase substrate binding subunit/domain"/>
    <property type="match status" value="1"/>
</dbReference>
<dbReference type="Gene3D" id="1.20.120.330">
    <property type="entry name" value="Nucleotidyltransferases domain 2"/>
    <property type="match status" value="1"/>
</dbReference>
<dbReference type="RefSeq" id="WP_010423633.1">
    <property type="nucleotide sequence ID" value="NZ_OY974080.1"/>
</dbReference>
<evidence type="ECO:0000313" key="1">
    <source>
        <dbReference type="EMBL" id="CAK9121001.1"/>
    </source>
</evidence>
<proteinExistence type="predicted"/>
<keyword evidence="2" id="KW-1185">Reference proteome</keyword>
<evidence type="ECO:0000313" key="2">
    <source>
        <dbReference type="Proteomes" id="UP001642485"/>
    </source>
</evidence>
<sequence length="92" mass="11119">MEEIFWADYFRTLGQAIQRLHEVIERTKVDKDPIFLDAAIQRFEFVIELFWKVLKKILTHEKIDSTTPKDVLSKAFQFSMIDDEKMWLKIVR</sequence>
<name>A0ABM9NBV5_RICHE</name>